<protein>
    <submittedName>
        <fullName evidence="1">Uncharacterized protein</fullName>
    </submittedName>
</protein>
<proteinExistence type="predicted"/>
<gene>
    <name evidence="1" type="ORF">BJY16_002493</name>
</gene>
<reference evidence="1 2" key="1">
    <citation type="submission" date="2020-08" db="EMBL/GenBank/DDBJ databases">
        <title>Sequencing the genomes of 1000 actinobacteria strains.</title>
        <authorList>
            <person name="Klenk H.-P."/>
        </authorList>
    </citation>
    <scope>NUCLEOTIDE SEQUENCE [LARGE SCALE GENOMIC DNA]</scope>
    <source>
        <strain evidence="1 2">DSM 45809</strain>
    </source>
</reference>
<sequence>MDVLALEYAERQLIVVQRDEQILAHRRRSDADSESGQSIAAAFSRGLTSSAILSPLFLLPRVALRGLPRPGLGGRGPVVALAVAGVAVAAGAAAGVAADMKQSSSAEPSVRGILPLRTAEIASLQLPLGHPLFDTVYVGHPARPASYYPLADFHRRAFEHKFSEALRLVTSLGATTIKVSAVQGWGREFSAGLQVGLPTAKSAGAKVKSRESRRREFLYSAELAGSTDPVIPSNLVWYPHEDAWQEIARQRVEHGLRSFELRVTYQDDFSVTSELAAEVAQANFKLGGEFERQQSTIWAITGTFAC</sequence>
<dbReference type="AlphaFoldDB" id="A0A7W7GVF0"/>
<dbReference type="EMBL" id="JACHNB010000001">
    <property type="protein sequence ID" value="MBB4739034.1"/>
    <property type="molecule type" value="Genomic_DNA"/>
</dbReference>
<evidence type="ECO:0000313" key="2">
    <source>
        <dbReference type="Proteomes" id="UP000546162"/>
    </source>
</evidence>
<name>A0A7W7GVF0_9ACTN</name>
<dbReference type="RefSeq" id="WP_185039628.1">
    <property type="nucleotide sequence ID" value="NZ_BAABFG010000005.1"/>
</dbReference>
<organism evidence="1 2">
    <name type="scientific">Actinoplanes octamycinicus</name>
    <dbReference type="NCBI Taxonomy" id="135948"/>
    <lineage>
        <taxon>Bacteria</taxon>
        <taxon>Bacillati</taxon>
        <taxon>Actinomycetota</taxon>
        <taxon>Actinomycetes</taxon>
        <taxon>Micromonosporales</taxon>
        <taxon>Micromonosporaceae</taxon>
        <taxon>Actinoplanes</taxon>
    </lineage>
</organism>
<evidence type="ECO:0000313" key="1">
    <source>
        <dbReference type="EMBL" id="MBB4739034.1"/>
    </source>
</evidence>
<dbReference type="Proteomes" id="UP000546162">
    <property type="component" value="Unassembled WGS sequence"/>
</dbReference>
<comment type="caution">
    <text evidence="1">The sequence shown here is derived from an EMBL/GenBank/DDBJ whole genome shotgun (WGS) entry which is preliminary data.</text>
</comment>
<accession>A0A7W7GVF0</accession>
<keyword evidence="2" id="KW-1185">Reference proteome</keyword>